<accession>A0A4Y2DJK9</accession>
<keyword evidence="1" id="KW-1133">Transmembrane helix</keyword>
<evidence type="ECO:0000313" key="2">
    <source>
        <dbReference type="EMBL" id="GBM16389.1"/>
    </source>
</evidence>
<evidence type="ECO:0000256" key="1">
    <source>
        <dbReference type="SAM" id="Phobius"/>
    </source>
</evidence>
<name>A0A4Y2DJK9_ARAVE</name>
<comment type="caution">
    <text evidence="2">The sequence shown here is derived from an EMBL/GenBank/DDBJ whole genome shotgun (WGS) entry which is preliminary data.</text>
</comment>
<keyword evidence="1" id="KW-0812">Transmembrane</keyword>
<dbReference type="Proteomes" id="UP000499080">
    <property type="component" value="Unassembled WGS sequence"/>
</dbReference>
<proteinExistence type="predicted"/>
<protein>
    <submittedName>
        <fullName evidence="2">Uncharacterized protein</fullName>
    </submittedName>
</protein>
<organism evidence="2 3">
    <name type="scientific">Araneus ventricosus</name>
    <name type="common">Orbweaver spider</name>
    <name type="synonym">Epeira ventricosa</name>
    <dbReference type="NCBI Taxonomy" id="182803"/>
    <lineage>
        <taxon>Eukaryota</taxon>
        <taxon>Metazoa</taxon>
        <taxon>Ecdysozoa</taxon>
        <taxon>Arthropoda</taxon>
        <taxon>Chelicerata</taxon>
        <taxon>Arachnida</taxon>
        <taxon>Araneae</taxon>
        <taxon>Araneomorphae</taxon>
        <taxon>Entelegynae</taxon>
        <taxon>Araneoidea</taxon>
        <taxon>Araneidae</taxon>
        <taxon>Araneus</taxon>
    </lineage>
</organism>
<gene>
    <name evidence="2" type="ORF">AVEN_129713_1</name>
</gene>
<keyword evidence="1" id="KW-0472">Membrane</keyword>
<feature type="transmembrane region" description="Helical" evidence="1">
    <location>
        <begin position="145"/>
        <end position="166"/>
    </location>
</feature>
<reference evidence="2 3" key="1">
    <citation type="journal article" date="2019" name="Sci. Rep.">
        <title>Orb-weaving spider Araneus ventricosus genome elucidates the spidroin gene catalogue.</title>
        <authorList>
            <person name="Kono N."/>
            <person name="Nakamura H."/>
            <person name="Ohtoshi R."/>
            <person name="Moran D.A.P."/>
            <person name="Shinohara A."/>
            <person name="Yoshida Y."/>
            <person name="Fujiwara M."/>
            <person name="Mori M."/>
            <person name="Tomita M."/>
            <person name="Arakawa K."/>
        </authorList>
    </citation>
    <scope>NUCLEOTIDE SEQUENCE [LARGE SCALE GENOMIC DNA]</scope>
</reference>
<dbReference type="AlphaFoldDB" id="A0A4Y2DJK9"/>
<dbReference type="EMBL" id="BGPR01000373">
    <property type="protein sequence ID" value="GBM16389.1"/>
    <property type="molecule type" value="Genomic_DNA"/>
</dbReference>
<evidence type="ECO:0000313" key="3">
    <source>
        <dbReference type="Proteomes" id="UP000499080"/>
    </source>
</evidence>
<sequence length="178" mass="19666">MCLNSSGLPGSYCIVQYLKRECAYCYEHGMSLPGNNSLMVGKRHLHRFLLTIEGGNPMIPDLGDFGDKTKILKNARIFEISFIGAEIQISPEISITSHPIGMTINTRQVDRLGTSLQCARLRGITWSFDCSASWKADEMCVIESAVTVILAICCLFALLICTRAFVPVTCASCFPEYL</sequence>
<keyword evidence="3" id="KW-1185">Reference proteome</keyword>